<dbReference type="PIRSF" id="PIRSF036382">
    <property type="entry name" value="RR_antiterm"/>
    <property type="match status" value="1"/>
</dbReference>
<dbReference type="CDD" id="cd17534">
    <property type="entry name" value="REC_DC-like"/>
    <property type="match status" value="1"/>
</dbReference>
<feature type="domain" description="ANTAR" evidence="3">
    <location>
        <begin position="119"/>
        <end position="180"/>
    </location>
</feature>
<feature type="modified residue" description="4-aspartylphosphate" evidence="1">
    <location>
        <position position="49"/>
    </location>
</feature>
<keyword evidence="1" id="KW-0597">Phosphoprotein</keyword>
<sequence length="188" mass="20942">MIAEDNDLVSLTLEEQLKGLGYDVVGIARNGAEAITLAGRLKPDLIMMDIRMPEMEGTEAAARIRDLMAVPIIMLTAYADKETVRKAEAAGALAYLVKPVNENELPPAINIALARFKELQTLRSQVTELEDSLEARKLIERAKGILMQRLGLNERDAYERLRQRARDKRAKMKDIAQAIIEAEELLGS</sequence>
<dbReference type="InterPro" id="IPR011006">
    <property type="entry name" value="CheY-like_superfamily"/>
</dbReference>
<name>E1IBD0_9CHLR</name>
<dbReference type="InterPro" id="IPR052048">
    <property type="entry name" value="ST_Response_Regulator"/>
</dbReference>
<dbReference type="InterPro" id="IPR008327">
    <property type="entry name" value="Sig_transdc_resp-reg_antiterm"/>
</dbReference>
<dbReference type="AlphaFoldDB" id="E1IBD0"/>
<dbReference type="GO" id="GO:0003723">
    <property type="term" value="F:RNA binding"/>
    <property type="evidence" value="ECO:0007669"/>
    <property type="project" value="InterPro"/>
</dbReference>
<dbReference type="HOGENOM" id="CLU_000445_65_0_0"/>
<evidence type="ECO:0000256" key="1">
    <source>
        <dbReference type="PROSITE-ProRule" id="PRU00169"/>
    </source>
</evidence>
<evidence type="ECO:0000259" key="2">
    <source>
        <dbReference type="PROSITE" id="PS50110"/>
    </source>
</evidence>
<dbReference type="eggNOG" id="COG3707">
    <property type="taxonomic scope" value="Bacteria"/>
</dbReference>
<dbReference type="InterPro" id="IPR005561">
    <property type="entry name" value="ANTAR"/>
</dbReference>
<dbReference type="GO" id="GO:0000160">
    <property type="term" value="P:phosphorelay signal transduction system"/>
    <property type="evidence" value="ECO:0007669"/>
    <property type="project" value="InterPro"/>
</dbReference>
<gene>
    <name evidence="4" type="ORF">OSCT_0631</name>
</gene>
<dbReference type="PANTHER" id="PTHR43228">
    <property type="entry name" value="TWO-COMPONENT RESPONSE REGULATOR"/>
    <property type="match status" value="1"/>
</dbReference>
<feature type="domain" description="Response regulatory" evidence="2">
    <location>
        <begin position="1"/>
        <end position="113"/>
    </location>
</feature>
<dbReference type="PANTHER" id="PTHR43228:SF6">
    <property type="entry name" value="RESPONSE REGULATOR RECEIVER"/>
    <property type="match status" value="1"/>
</dbReference>
<dbReference type="STRING" id="765420.OSCT_0631"/>
<evidence type="ECO:0000259" key="3">
    <source>
        <dbReference type="PROSITE" id="PS50921"/>
    </source>
</evidence>
<dbReference type="SMART" id="SM00448">
    <property type="entry name" value="REC"/>
    <property type="match status" value="1"/>
</dbReference>
<comment type="caution">
    <text evidence="4">The sequence shown here is derived from an EMBL/GenBank/DDBJ whole genome shotgun (WGS) entry which is preliminary data.</text>
</comment>
<dbReference type="Gene3D" id="1.10.10.10">
    <property type="entry name" value="Winged helix-like DNA-binding domain superfamily/Winged helix DNA-binding domain"/>
    <property type="match status" value="1"/>
</dbReference>
<accession>E1IBD0</accession>
<evidence type="ECO:0000313" key="5">
    <source>
        <dbReference type="Proteomes" id="UP000054010"/>
    </source>
</evidence>
<dbReference type="Pfam" id="PF03861">
    <property type="entry name" value="ANTAR"/>
    <property type="match status" value="1"/>
</dbReference>
<dbReference type="InterPro" id="IPR001789">
    <property type="entry name" value="Sig_transdc_resp-reg_receiver"/>
</dbReference>
<dbReference type="Pfam" id="PF00072">
    <property type="entry name" value="Response_reg"/>
    <property type="match status" value="1"/>
</dbReference>
<dbReference type="InterPro" id="IPR036388">
    <property type="entry name" value="WH-like_DNA-bd_sf"/>
</dbReference>
<proteinExistence type="predicted"/>
<dbReference type="Proteomes" id="UP000054010">
    <property type="component" value="Unassembled WGS sequence"/>
</dbReference>
<dbReference type="PROSITE" id="PS50110">
    <property type="entry name" value="RESPONSE_REGULATORY"/>
    <property type="match status" value="1"/>
</dbReference>
<dbReference type="SUPFAM" id="SSF52172">
    <property type="entry name" value="CheY-like"/>
    <property type="match status" value="1"/>
</dbReference>
<organism evidence="4 5">
    <name type="scientific">Oscillochloris trichoides DG-6</name>
    <dbReference type="NCBI Taxonomy" id="765420"/>
    <lineage>
        <taxon>Bacteria</taxon>
        <taxon>Bacillati</taxon>
        <taxon>Chloroflexota</taxon>
        <taxon>Chloroflexia</taxon>
        <taxon>Chloroflexales</taxon>
        <taxon>Chloroflexineae</taxon>
        <taxon>Oscillochloridaceae</taxon>
        <taxon>Oscillochloris</taxon>
    </lineage>
</organism>
<evidence type="ECO:0000313" key="4">
    <source>
        <dbReference type="EMBL" id="EFO81487.1"/>
    </source>
</evidence>
<keyword evidence="5" id="KW-1185">Reference proteome</keyword>
<dbReference type="Gene3D" id="3.40.50.2300">
    <property type="match status" value="1"/>
</dbReference>
<dbReference type="SMART" id="SM01012">
    <property type="entry name" value="ANTAR"/>
    <property type="match status" value="1"/>
</dbReference>
<reference evidence="4 5" key="1">
    <citation type="journal article" date="2011" name="J. Bacteriol.">
        <title>Draft genome sequence of the anoxygenic filamentous phototrophic bacterium Oscillochloris trichoides subsp. DG-6.</title>
        <authorList>
            <person name="Kuznetsov B.B."/>
            <person name="Ivanovsky R.N."/>
            <person name="Keppen O.I."/>
            <person name="Sukhacheva M.V."/>
            <person name="Bumazhkin B.K."/>
            <person name="Patutina E.O."/>
            <person name="Beletsky A.V."/>
            <person name="Mardanov A.V."/>
            <person name="Baslerov R.V."/>
            <person name="Panteleeva A.N."/>
            <person name="Kolganova T.V."/>
            <person name="Ravin N.V."/>
            <person name="Skryabin K.G."/>
        </authorList>
    </citation>
    <scope>NUCLEOTIDE SEQUENCE [LARGE SCALE GENOMIC DNA]</scope>
    <source>
        <strain evidence="4 5">DG-6</strain>
    </source>
</reference>
<protein>
    <submittedName>
        <fullName evidence="4">Response regulator receiver/ANTAR domain-containing protein</fullName>
    </submittedName>
</protein>
<dbReference type="EMBL" id="ADVR01000011">
    <property type="protein sequence ID" value="EFO81487.1"/>
    <property type="molecule type" value="Genomic_DNA"/>
</dbReference>
<dbReference type="PROSITE" id="PS50921">
    <property type="entry name" value="ANTAR"/>
    <property type="match status" value="1"/>
</dbReference>